<evidence type="ECO:0000313" key="10">
    <source>
        <dbReference type="Proteomes" id="UP000277928"/>
    </source>
</evidence>
<dbReference type="Gene3D" id="1.10.10.10">
    <property type="entry name" value="Winged helix-like DNA-binding domain superfamily/Winged helix DNA-binding domain"/>
    <property type="match status" value="2"/>
</dbReference>
<dbReference type="PANTHER" id="PTHR45636">
    <property type="entry name" value="PAIRED BOX PROTEIN PAX-6-RELATED-RELATED"/>
    <property type="match status" value="1"/>
</dbReference>
<evidence type="ECO:0000256" key="4">
    <source>
        <dbReference type="ARBA" id="ARBA00023015"/>
    </source>
</evidence>
<evidence type="ECO:0000256" key="5">
    <source>
        <dbReference type="ARBA" id="ARBA00023125"/>
    </source>
</evidence>
<evidence type="ECO:0000256" key="6">
    <source>
        <dbReference type="ARBA" id="ARBA00023163"/>
    </source>
</evidence>
<evidence type="ECO:0000256" key="7">
    <source>
        <dbReference type="ARBA" id="ARBA00023242"/>
    </source>
</evidence>
<reference evidence="9 10" key="1">
    <citation type="submission" date="2018-08" db="EMBL/GenBank/DDBJ databases">
        <authorList>
            <person name="Laetsch R D."/>
            <person name="Stevens L."/>
            <person name="Kumar S."/>
            <person name="Blaxter L. M."/>
        </authorList>
    </citation>
    <scope>NUCLEOTIDE SEQUENCE [LARGE SCALE GENOMIC DNA]</scope>
</reference>
<evidence type="ECO:0000256" key="3">
    <source>
        <dbReference type="ARBA" id="ARBA00022724"/>
    </source>
</evidence>
<accession>A0A3P6SP71</accession>
<dbReference type="OMA" id="YSWEIRS"/>
<dbReference type="SMART" id="SM00351">
    <property type="entry name" value="PAX"/>
    <property type="match status" value="1"/>
</dbReference>
<dbReference type="SUPFAM" id="SSF46689">
    <property type="entry name" value="Homeodomain-like"/>
    <property type="match status" value="1"/>
</dbReference>
<keyword evidence="6" id="KW-0804">Transcription</keyword>
<dbReference type="Pfam" id="PF00292">
    <property type="entry name" value="PAX"/>
    <property type="match status" value="1"/>
</dbReference>
<dbReference type="GO" id="GO:0000981">
    <property type="term" value="F:DNA-binding transcription factor activity, RNA polymerase II-specific"/>
    <property type="evidence" value="ECO:0007669"/>
    <property type="project" value="TreeGrafter"/>
</dbReference>
<dbReference type="PANTHER" id="PTHR45636:SF52">
    <property type="entry name" value="PAIRED DOMAIN-CONTAINING PROTEIN"/>
    <property type="match status" value="1"/>
</dbReference>
<comment type="subcellular location">
    <subcellularLocation>
        <location evidence="1">Nucleus</location>
    </subcellularLocation>
</comment>
<name>A0A3P6SP71_LITSI</name>
<evidence type="ECO:0000256" key="1">
    <source>
        <dbReference type="ARBA" id="ARBA00004123"/>
    </source>
</evidence>
<dbReference type="InterPro" id="IPR009057">
    <property type="entry name" value="Homeodomain-like_sf"/>
</dbReference>
<dbReference type="AlphaFoldDB" id="A0A3P6SP71"/>
<dbReference type="InterPro" id="IPR043565">
    <property type="entry name" value="PAX_fam"/>
</dbReference>
<dbReference type="Proteomes" id="UP000277928">
    <property type="component" value="Unassembled WGS sequence"/>
</dbReference>
<dbReference type="GO" id="GO:0005634">
    <property type="term" value="C:nucleus"/>
    <property type="evidence" value="ECO:0007669"/>
    <property type="project" value="UniProtKB-SubCell"/>
</dbReference>
<dbReference type="EMBL" id="UYRX01000055">
    <property type="protein sequence ID" value="VDK71713.1"/>
    <property type="molecule type" value="Genomic_DNA"/>
</dbReference>
<organism evidence="9 10">
    <name type="scientific">Litomosoides sigmodontis</name>
    <name type="common">Filarial nematode worm</name>
    <dbReference type="NCBI Taxonomy" id="42156"/>
    <lineage>
        <taxon>Eukaryota</taxon>
        <taxon>Metazoa</taxon>
        <taxon>Ecdysozoa</taxon>
        <taxon>Nematoda</taxon>
        <taxon>Chromadorea</taxon>
        <taxon>Rhabditida</taxon>
        <taxon>Spirurina</taxon>
        <taxon>Spiruromorpha</taxon>
        <taxon>Filarioidea</taxon>
        <taxon>Onchocercidae</taxon>
        <taxon>Litomosoides</taxon>
    </lineage>
</organism>
<proteinExistence type="predicted"/>
<evidence type="ECO:0000256" key="2">
    <source>
        <dbReference type="ARBA" id="ARBA00022473"/>
    </source>
</evidence>
<dbReference type="PRINTS" id="PR00027">
    <property type="entry name" value="PAIREDBOX"/>
</dbReference>
<dbReference type="PROSITE" id="PS51057">
    <property type="entry name" value="PAIRED_2"/>
    <property type="match status" value="1"/>
</dbReference>
<keyword evidence="10" id="KW-1185">Reference proteome</keyword>
<dbReference type="InterPro" id="IPR001523">
    <property type="entry name" value="Paired_dom"/>
</dbReference>
<dbReference type="STRING" id="42156.A0A3P6SP71"/>
<sequence>MNQLGGIYANGRPLPAHLRECIIQMAASGTKPCQISRQLRISHGCVSKILSRYRNTGSIRPGKIGGSKPKKSLPQVVTAIAIYKHCRPSMFSWEIRSRLISDGVCSAFNVPSISSISRIIRTKLGIKKKTDSTDSGALTIAETNAHYRTARSFTKNEQKNEHTDSLRENTGYSFILHDSNSNLSFMNFMPNPRLYPSNLNC</sequence>
<protein>
    <recommendedName>
        <fullName evidence="8">Paired domain-containing protein</fullName>
    </recommendedName>
</protein>
<evidence type="ECO:0000259" key="8">
    <source>
        <dbReference type="PROSITE" id="PS51057"/>
    </source>
</evidence>
<keyword evidence="7" id="KW-0539">Nucleus</keyword>
<keyword evidence="4" id="KW-0805">Transcription regulation</keyword>
<keyword evidence="3" id="KW-0563">Paired box</keyword>
<gene>
    <name evidence="9" type="ORF">NLS_LOCUS1524</name>
</gene>
<dbReference type="GO" id="GO:0000978">
    <property type="term" value="F:RNA polymerase II cis-regulatory region sequence-specific DNA binding"/>
    <property type="evidence" value="ECO:0007669"/>
    <property type="project" value="TreeGrafter"/>
</dbReference>
<dbReference type="FunFam" id="1.10.10.10:FF:000003">
    <property type="entry name" value="Paired box protein Pax-6"/>
    <property type="match status" value="1"/>
</dbReference>
<feature type="domain" description="Paired" evidence="8">
    <location>
        <begin position="1"/>
        <end position="123"/>
    </location>
</feature>
<keyword evidence="5" id="KW-0238">DNA-binding</keyword>
<dbReference type="OrthoDB" id="3225452at2759"/>
<evidence type="ECO:0000313" key="9">
    <source>
        <dbReference type="EMBL" id="VDK71713.1"/>
    </source>
</evidence>
<keyword evidence="2" id="KW-0217">Developmental protein</keyword>
<dbReference type="InterPro" id="IPR036388">
    <property type="entry name" value="WH-like_DNA-bd_sf"/>
</dbReference>